<dbReference type="InterPro" id="IPR000870">
    <property type="entry name" value="Homoserine_kinase"/>
</dbReference>
<dbReference type="EMBL" id="FYEZ01000002">
    <property type="protein sequence ID" value="SNC72040.1"/>
    <property type="molecule type" value="Genomic_DNA"/>
</dbReference>
<dbReference type="Proteomes" id="UP000198122">
    <property type="component" value="Unassembled WGS sequence"/>
</dbReference>
<evidence type="ECO:0000256" key="9">
    <source>
        <dbReference type="ARBA" id="ARBA00022777"/>
    </source>
</evidence>
<comment type="function">
    <text evidence="12 13">Catalyzes the ATP-dependent phosphorylation of L-homoserine to L-homoserine phosphate.</text>
</comment>
<dbReference type="PANTHER" id="PTHR20861:SF1">
    <property type="entry name" value="HOMOSERINE KINASE"/>
    <property type="match status" value="1"/>
</dbReference>
<dbReference type="AlphaFoldDB" id="A0A212U1L3"/>
<keyword evidence="10 13" id="KW-0067">ATP-binding</keyword>
<dbReference type="GO" id="GO:0005737">
    <property type="term" value="C:cytoplasm"/>
    <property type="evidence" value="ECO:0007669"/>
    <property type="project" value="UniProtKB-SubCell"/>
</dbReference>
<evidence type="ECO:0000256" key="12">
    <source>
        <dbReference type="ARBA" id="ARBA00049954"/>
    </source>
</evidence>
<comment type="pathway">
    <text evidence="1 13">Amino-acid biosynthesis; L-threonine biosynthesis; L-threonine from L-aspartate: step 4/5.</text>
</comment>
<evidence type="ECO:0000256" key="13">
    <source>
        <dbReference type="HAMAP-Rule" id="MF_00384"/>
    </source>
</evidence>
<evidence type="ECO:0000313" key="16">
    <source>
        <dbReference type="EMBL" id="SNC72040.1"/>
    </source>
</evidence>
<name>A0A212U1L3_9MICO</name>
<dbReference type="Gene3D" id="3.30.70.890">
    <property type="entry name" value="GHMP kinase, C-terminal domain"/>
    <property type="match status" value="1"/>
</dbReference>
<keyword evidence="5 13" id="KW-0028">Amino-acid biosynthesis</keyword>
<dbReference type="InterPro" id="IPR014721">
    <property type="entry name" value="Ribsml_uS5_D2-typ_fold_subgr"/>
</dbReference>
<dbReference type="InterPro" id="IPR006204">
    <property type="entry name" value="GHMP_kinase_N_dom"/>
</dbReference>
<evidence type="ECO:0000256" key="1">
    <source>
        <dbReference type="ARBA" id="ARBA00005015"/>
    </source>
</evidence>
<comment type="catalytic activity">
    <reaction evidence="11 13">
        <text>L-homoserine + ATP = O-phospho-L-homoserine + ADP + H(+)</text>
        <dbReference type="Rhea" id="RHEA:13985"/>
        <dbReference type="ChEBI" id="CHEBI:15378"/>
        <dbReference type="ChEBI" id="CHEBI:30616"/>
        <dbReference type="ChEBI" id="CHEBI:57476"/>
        <dbReference type="ChEBI" id="CHEBI:57590"/>
        <dbReference type="ChEBI" id="CHEBI:456216"/>
        <dbReference type="EC" id="2.7.1.39"/>
    </reaction>
</comment>
<sequence>MAGPAPGLALTVRVPGSSANLGPGFDAVGLALGVYDEYEVEVLPRPGLVVRLEGEGRRRLPANEKHLVAAQLRAGLEARGIGWLDGYGLRLTCRNTLPMAAGMGSSAAGIVAGRALAAGLTAPDALTPPDGLGASELDRINGEAAAVEGHPDNTSASVHGGLTLSWADREGGTCTVRPSLHPEVTAVVLRPVAESVSTAAARAALGPCVPRADAVEQATRSALLLHALTADPGLLWEATADRLHQEARRSVYPVSMAAVDVLREAGHAGAVSGAGPTVLCLTTADRVSEVLALAEQWPAEWDVRAPGIDTQGLEVTIRER</sequence>
<dbReference type="PRINTS" id="PR00958">
    <property type="entry name" value="HOMSERKINASE"/>
</dbReference>
<keyword evidence="7 13" id="KW-0791">Threonine biosynthesis</keyword>
<evidence type="ECO:0000256" key="3">
    <source>
        <dbReference type="ARBA" id="ARBA00012078"/>
    </source>
</evidence>
<keyword evidence="13" id="KW-0963">Cytoplasm</keyword>
<dbReference type="GO" id="GO:0004413">
    <property type="term" value="F:homoserine kinase activity"/>
    <property type="evidence" value="ECO:0007669"/>
    <property type="project" value="UniProtKB-UniRule"/>
</dbReference>
<feature type="domain" description="GHMP kinase N-terminal" evidence="14">
    <location>
        <begin position="80"/>
        <end position="161"/>
    </location>
</feature>
<feature type="binding site" evidence="13">
    <location>
        <begin position="98"/>
        <end position="108"/>
    </location>
    <ligand>
        <name>ATP</name>
        <dbReference type="ChEBI" id="CHEBI:30616"/>
    </ligand>
</feature>
<evidence type="ECO:0000256" key="10">
    <source>
        <dbReference type="ARBA" id="ARBA00022840"/>
    </source>
</evidence>
<feature type="domain" description="GHMP kinase C-terminal" evidence="15">
    <location>
        <begin position="241"/>
        <end position="291"/>
    </location>
</feature>
<dbReference type="GO" id="GO:0005524">
    <property type="term" value="F:ATP binding"/>
    <property type="evidence" value="ECO:0007669"/>
    <property type="project" value="UniProtKB-UniRule"/>
</dbReference>
<dbReference type="Pfam" id="PF08544">
    <property type="entry name" value="GHMP_kinases_C"/>
    <property type="match status" value="1"/>
</dbReference>
<comment type="subcellular location">
    <subcellularLocation>
        <location evidence="13">Cytoplasm</location>
    </subcellularLocation>
</comment>
<dbReference type="InterPro" id="IPR013750">
    <property type="entry name" value="GHMP_kinase_C_dom"/>
</dbReference>
<evidence type="ECO:0000256" key="6">
    <source>
        <dbReference type="ARBA" id="ARBA00022679"/>
    </source>
</evidence>
<dbReference type="Pfam" id="PF00288">
    <property type="entry name" value="GHMP_kinases_N"/>
    <property type="match status" value="1"/>
</dbReference>
<evidence type="ECO:0000256" key="8">
    <source>
        <dbReference type="ARBA" id="ARBA00022741"/>
    </source>
</evidence>
<dbReference type="SUPFAM" id="SSF55060">
    <property type="entry name" value="GHMP Kinase, C-terminal domain"/>
    <property type="match status" value="1"/>
</dbReference>
<protein>
    <recommendedName>
        <fullName evidence="4 13">Homoserine kinase</fullName>
        <shortName evidence="13">HK</shortName>
        <shortName evidence="13">HSK</shortName>
        <ecNumber evidence="3 13">2.7.1.39</ecNumber>
    </recommendedName>
</protein>
<dbReference type="GO" id="GO:0009088">
    <property type="term" value="P:threonine biosynthetic process"/>
    <property type="evidence" value="ECO:0007669"/>
    <property type="project" value="UniProtKB-UniRule"/>
</dbReference>
<dbReference type="Gene3D" id="3.30.230.10">
    <property type="match status" value="1"/>
</dbReference>
<evidence type="ECO:0000259" key="14">
    <source>
        <dbReference type="Pfam" id="PF00288"/>
    </source>
</evidence>
<evidence type="ECO:0000259" key="15">
    <source>
        <dbReference type="Pfam" id="PF08544"/>
    </source>
</evidence>
<keyword evidence="6 13" id="KW-0808">Transferase</keyword>
<reference evidence="16 17" key="1">
    <citation type="submission" date="2017-06" db="EMBL/GenBank/DDBJ databases">
        <authorList>
            <person name="Kim H.J."/>
            <person name="Triplett B.A."/>
        </authorList>
    </citation>
    <scope>NUCLEOTIDE SEQUENCE [LARGE SCALE GENOMIC DNA]</scope>
    <source>
        <strain evidence="16 17">DSM 22179</strain>
    </source>
</reference>
<keyword evidence="8 13" id="KW-0547">Nucleotide-binding</keyword>
<evidence type="ECO:0000256" key="5">
    <source>
        <dbReference type="ARBA" id="ARBA00022605"/>
    </source>
</evidence>
<proteinExistence type="inferred from homology"/>
<dbReference type="PROSITE" id="PS00627">
    <property type="entry name" value="GHMP_KINASES_ATP"/>
    <property type="match status" value="1"/>
</dbReference>
<dbReference type="SUPFAM" id="SSF54211">
    <property type="entry name" value="Ribosomal protein S5 domain 2-like"/>
    <property type="match status" value="1"/>
</dbReference>
<evidence type="ECO:0000313" key="17">
    <source>
        <dbReference type="Proteomes" id="UP000198122"/>
    </source>
</evidence>
<dbReference type="PANTHER" id="PTHR20861">
    <property type="entry name" value="HOMOSERINE/4-DIPHOSPHOCYTIDYL-2-C-METHYL-D-ERYTHRITOL KINASE"/>
    <property type="match status" value="1"/>
</dbReference>
<dbReference type="UniPathway" id="UPA00050">
    <property type="reaction ID" value="UER00064"/>
</dbReference>
<keyword evidence="9 13" id="KW-0418">Kinase</keyword>
<evidence type="ECO:0000256" key="11">
    <source>
        <dbReference type="ARBA" id="ARBA00049375"/>
    </source>
</evidence>
<dbReference type="InterPro" id="IPR020568">
    <property type="entry name" value="Ribosomal_Su5_D2-typ_SF"/>
</dbReference>
<dbReference type="InterPro" id="IPR006203">
    <property type="entry name" value="GHMP_knse_ATP-bd_CS"/>
</dbReference>
<dbReference type="RefSeq" id="WP_088818633.1">
    <property type="nucleotide sequence ID" value="NZ_FYEZ01000002.1"/>
</dbReference>
<organism evidence="16 17">
    <name type="scientific">Kytococcus aerolatus</name>
    <dbReference type="NCBI Taxonomy" id="592308"/>
    <lineage>
        <taxon>Bacteria</taxon>
        <taxon>Bacillati</taxon>
        <taxon>Actinomycetota</taxon>
        <taxon>Actinomycetes</taxon>
        <taxon>Micrococcales</taxon>
        <taxon>Kytococcaceae</taxon>
        <taxon>Kytococcus</taxon>
    </lineage>
</organism>
<evidence type="ECO:0000256" key="4">
    <source>
        <dbReference type="ARBA" id="ARBA00017858"/>
    </source>
</evidence>
<keyword evidence="17" id="KW-1185">Reference proteome</keyword>
<gene>
    <name evidence="13" type="primary">thrB</name>
    <name evidence="16" type="ORF">SAMN05445756_1702</name>
</gene>
<dbReference type="EC" id="2.7.1.39" evidence="3 13"/>
<dbReference type="OrthoDB" id="9769912at2"/>
<evidence type="ECO:0000256" key="7">
    <source>
        <dbReference type="ARBA" id="ARBA00022697"/>
    </source>
</evidence>
<evidence type="ECO:0000256" key="2">
    <source>
        <dbReference type="ARBA" id="ARBA00007370"/>
    </source>
</evidence>
<accession>A0A212U1L3</accession>
<dbReference type="InterPro" id="IPR036554">
    <property type="entry name" value="GHMP_kinase_C_sf"/>
</dbReference>
<dbReference type="HAMAP" id="MF_00384">
    <property type="entry name" value="Homoser_kinase"/>
    <property type="match status" value="1"/>
</dbReference>
<comment type="similarity">
    <text evidence="2 13">Belongs to the GHMP kinase family. Homoserine kinase subfamily.</text>
</comment>